<dbReference type="Pfam" id="PF04545">
    <property type="entry name" value="Sigma70_r4"/>
    <property type="match status" value="1"/>
</dbReference>
<dbReference type="OrthoDB" id="58802at2"/>
<feature type="domain" description="RNA polymerase sigma-70 region 4" evidence="6">
    <location>
        <begin position="16"/>
        <end position="51"/>
    </location>
</feature>
<evidence type="ECO:0000256" key="3">
    <source>
        <dbReference type="ARBA" id="ARBA00023125"/>
    </source>
</evidence>
<accession>A0A0P6XRV8</accession>
<dbReference type="Proteomes" id="UP000050430">
    <property type="component" value="Unassembled WGS sequence"/>
</dbReference>
<evidence type="ECO:0000256" key="1">
    <source>
        <dbReference type="ARBA" id="ARBA00010466"/>
    </source>
</evidence>
<keyword evidence="3" id="KW-0238">DNA-binding</keyword>
<gene>
    <name evidence="7" type="ORF">ADM99_08075</name>
</gene>
<dbReference type="STRING" id="229920.ADM99_08075"/>
<dbReference type="PANTHER" id="PTHR34294:SF1">
    <property type="entry name" value="TRANSCRIPTIONAL REGULATOR LSRR"/>
    <property type="match status" value="1"/>
</dbReference>
<comment type="caution">
    <text evidence="7">The sequence shown here is derived from an EMBL/GenBank/DDBJ whole genome shotgun (WGS) entry which is preliminary data.</text>
</comment>
<evidence type="ECO:0000259" key="6">
    <source>
        <dbReference type="Pfam" id="PF04545"/>
    </source>
</evidence>
<dbReference type="InterPro" id="IPR013324">
    <property type="entry name" value="RNA_pol_sigma_r3/r4-like"/>
</dbReference>
<dbReference type="InterPro" id="IPR007630">
    <property type="entry name" value="RNA_pol_sigma70_r4"/>
</dbReference>
<feature type="domain" description="Sugar-binding" evidence="5">
    <location>
        <begin position="62"/>
        <end position="318"/>
    </location>
</feature>
<organism evidence="7 8">
    <name type="scientific">Leptolinea tardivitalis</name>
    <dbReference type="NCBI Taxonomy" id="229920"/>
    <lineage>
        <taxon>Bacteria</taxon>
        <taxon>Bacillati</taxon>
        <taxon>Chloroflexota</taxon>
        <taxon>Anaerolineae</taxon>
        <taxon>Anaerolineales</taxon>
        <taxon>Anaerolineaceae</taxon>
        <taxon>Leptolinea</taxon>
    </lineage>
</organism>
<keyword evidence="2" id="KW-0805">Transcription regulation</keyword>
<proteinExistence type="inferred from homology"/>
<evidence type="ECO:0000256" key="4">
    <source>
        <dbReference type="ARBA" id="ARBA00023163"/>
    </source>
</evidence>
<dbReference type="EMBL" id="LGCK01000008">
    <property type="protein sequence ID" value="KPL72377.1"/>
    <property type="molecule type" value="Genomic_DNA"/>
</dbReference>
<dbReference type="Gene3D" id="3.40.50.1360">
    <property type="match status" value="1"/>
</dbReference>
<dbReference type="RefSeq" id="WP_062423114.1">
    <property type="nucleotide sequence ID" value="NZ_BBYA01000012.1"/>
</dbReference>
<dbReference type="InterPro" id="IPR007324">
    <property type="entry name" value="Sugar-bd_dom_put"/>
</dbReference>
<dbReference type="SUPFAM" id="SSF88659">
    <property type="entry name" value="Sigma3 and sigma4 domains of RNA polymerase sigma factors"/>
    <property type="match status" value="1"/>
</dbReference>
<dbReference type="InterPro" id="IPR051054">
    <property type="entry name" value="SorC_transcr_regulators"/>
</dbReference>
<sequence length="326" mass="35305">MNIIPSDYESSRLISKILMMYYMEDKSQAEIGQELGLSTAKINRLLKQARNQGYVEINIHTPFQHLLTLEKELESVTGLKHAVVVPKLGDNPKALLQSVGKAAATFFLEHIRDGDIICMGGGVTLSAMVESIPADQKYSVTVVPASGGVQGRYDTNVNSLVADLAIKLGGRSLSLHAPAVTDSPRERENLLALRQIKEVLDLADHAQVALVGIGAVRPATASMFQFASLSQEDISAITENKQAVGEMLVHLIDRQGRPVNSVLNQRIVGLELEDLKKIPLTIGIAALQNKVTPIIAALKGGYLKVLITDEETAKEVLARFQTGIPD</sequence>
<reference evidence="7 8" key="1">
    <citation type="submission" date="2015-07" db="EMBL/GenBank/DDBJ databases">
        <title>Genome sequence of Leptolinea tardivitalis DSM 16556.</title>
        <authorList>
            <person name="Hemp J."/>
            <person name="Ward L.M."/>
            <person name="Pace L.A."/>
            <person name="Fischer W.W."/>
        </authorList>
    </citation>
    <scope>NUCLEOTIDE SEQUENCE [LARGE SCALE GENOMIC DNA]</scope>
    <source>
        <strain evidence="7 8">YMTK-2</strain>
    </source>
</reference>
<keyword evidence="8" id="KW-1185">Reference proteome</keyword>
<dbReference type="Pfam" id="PF04198">
    <property type="entry name" value="Sugar-bind"/>
    <property type="match status" value="1"/>
</dbReference>
<evidence type="ECO:0000256" key="2">
    <source>
        <dbReference type="ARBA" id="ARBA00023015"/>
    </source>
</evidence>
<name>A0A0P6XRV8_9CHLR</name>
<keyword evidence="4" id="KW-0804">Transcription</keyword>
<dbReference type="GO" id="GO:0003700">
    <property type="term" value="F:DNA-binding transcription factor activity"/>
    <property type="evidence" value="ECO:0007669"/>
    <property type="project" value="InterPro"/>
</dbReference>
<dbReference type="Gene3D" id="1.10.10.60">
    <property type="entry name" value="Homeodomain-like"/>
    <property type="match status" value="1"/>
</dbReference>
<dbReference type="AlphaFoldDB" id="A0A0P6XRV8"/>
<dbReference type="GO" id="GO:0003677">
    <property type="term" value="F:DNA binding"/>
    <property type="evidence" value="ECO:0007669"/>
    <property type="project" value="UniProtKB-KW"/>
</dbReference>
<protein>
    <recommendedName>
        <fullName evidence="9">Sugar-binding domain-containing protein</fullName>
    </recommendedName>
</protein>
<comment type="similarity">
    <text evidence="1">Belongs to the SorC transcriptional regulatory family.</text>
</comment>
<evidence type="ECO:0008006" key="9">
    <source>
        <dbReference type="Google" id="ProtNLM"/>
    </source>
</evidence>
<dbReference type="InterPro" id="IPR037171">
    <property type="entry name" value="NagB/RpiA_transferase-like"/>
</dbReference>
<dbReference type="SUPFAM" id="SSF100950">
    <property type="entry name" value="NagB/RpiA/CoA transferase-like"/>
    <property type="match status" value="1"/>
</dbReference>
<dbReference type="GO" id="GO:0030246">
    <property type="term" value="F:carbohydrate binding"/>
    <property type="evidence" value="ECO:0007669"/>
    <property type="project" value="InterPro"/>
</dbReference>
<dbReference type="PANTHER" id="PTHR34294">
    <property type="entry name" value="TRANSCRIPTIONAL REGULATOR-RELATED"/>
    <property type="match status" value="1"/>
</dbReference>
<evidence type="ECO:0000313" key="8">
    <source>
        <dbReference type="Proteomes" id="UP000050430"/>
    </source>
</evidence>
<evidence type="ECO:0000313" key="7">
    <source>
        <dbReference type="EMBL" id="KPL72377.1"/>
    </source>
</evidence>
<evidence type="ECO:0000259" key="5">
    <source>
        <dbReference type="Pfam" id="PF04198"/>
    </source>
</evidence>
<dbReference type="GO" id="GO:0006352">
    <property type="term" value="P:DNA-templated transcription initiation"/>
    <property type="evidence" value="ECO:0007669"/>
    <property type="project" value="InterPro"/>
</dbReference>